<proteinExistence type="predicted"/>
<dbReference type="RefSeq" id="WP_183940697.1">
    <property type="nucleotide sequence ID" value="NZ_JACHBI010000019.1"/>
</dbReference>
<dbReference type="Pfam" id="PF16868">
    <property type="entry name" value="NMT1_3"/>
    <property type="match status" value="1"/>
</dbReference>
<dbReference type="EMBL" id="JACHBI010000019">
    <property type="protein sequence ID" value="MBB5577368.1"/>
    <property type="molecule type" value="Genomic_DNA"/>
</dbReference>
<keyword evidence="2" id="KW-1185">Reference proteome</keyword>
<accession>A0A7W9D4H3</accession>
<protein>
    <recommendedName>
        <fullName evidence="3">TAXI family TRAP transporter solute-binding subunit</fullName>
    </recommendedName>
</protein>
<sequence length="333" mass="36904">MTTESGAATEIKILAAGANFSKYGSMIGQGLTGYFGDLPEGTTVSVHNMHPGEACIIGPELVDSGRYHMALTSPSWLVETARAGRGANGFGERPLRLMAIGVFPHFDQFAFAVRKDLGISSIRQIKEQKIPLRISTAPTHLHHPTGWVLDIVLAEYGMSIEEMESWGGSVVFGDRQPNLMEKVPEGRLDRVSGMRSGALNAVFDEALMTRPWKDIADTVDLTFLPIDEDVLDRIERKHGIRRAIMPKNSLRGVDADVPTVDFSGHILFCREDLPDEIAYATIRGIDQQKRQIESIFLPEQGLTGPVDLSQMWKDTYVPLHPGAEKYYRDCGYM</sequence>
<name>A0A7W9D4H3_9HYPH</name>
<comment type="caution">
    <text evidence="1">The sequence shown here is derived from an EMBL/GenBank/DDBJ whole genome shotgun (WGS) entry which is preliminary data.</text>
</comment>
<evidence type="ECO:0008006" key="3">
    <source>
        <dbReference type="Google" id="ProtNLM"/>
    </source>
</evidence>
<dbReference type="AlphaFoldDB" id="A0A7W9D4H3"/>
<dbReference type="Gene3D" id="3.40.190.10">
    <property type="entry name" value="Periplasmic binding protein-like II"/>
    <property type="match status" value="2"/>
</dbReference>
<reference evidence="1 2" key="1">
    <citation type="submission" date="2020-08" db="EMBL/GenBank/DDBJ databases">
        <title>Genomic Encyclopedia of Type Strains, Phase IV (KMG-V): Genome sequencing to study the core and pangenomes of soil and plant-associated prokaryotes.</title>
        <authorList>
            <person name="Whitman W."/>
        </authorList>
    </citation>
    <scope>NUCLEOTIDE SEQUENCE [LARGE SCALE GENOMIC DNA]</scope>
    <source>
        <strain evidence="1 2">SEMIA 4064</strain>
    </source>
</reference>
<dbReference type="SUPFAM" id="SSF53850">
    <property type="entry name" value="Periplasmic binding protein-like II"/>
    <property type="match status" value="1"/>
</dbReference>
<evidence type="ECO:0000313" key="2">
    <source>
        <dbReference type="Proteomes" id="UP000549882"/>
    </source>
</evidence>
<organism evidence="1 2">
    <name type="scientific">Rhizobium paranaense</name>
    <dbReference type="NCBI Taxonomy" id="1650438"/>
    <lineage>
        <taxon>Bacteria</taxon>
        <taxon>Pseudomonadati</taxon>
        <taxon>Pseudomonadota</taxon>
        <taxon>Alphaproteobacteria</taxon>
        <taxon>Hyphomicrobiales</taxon>
        <taxon>Rhizobiaceae</taxon>
        <taxon>Rhizobium/Agrobacterium group</taxon>
        <taxon>Rhizobium</taxon>
    </lineage>
</organism>
<gene>
    <name evidence="1" type="ORF">GGD50_006020</name>
</gene>
<evidence type="ECO:0000313" key="1">
    <source>
        <dbReference type="EMBL" id="MBB5577368.1"/>
    </source>
</evidence>
<dbReference type="PANTHER" id="PTHR42941:SF1">
    <property type="entry name" value="SLL1037 PROTEIN"/>
    <property type="match status" value="1"/>
</dbReference>
<dbReference type="Proteomes" id="UP000549882">
    <property type="component" value="Unassembled WGS sequence"/>
</dbReference>
<dbReference type="PANTHER" id="PTHR42941">
    <property type="entry name" value="SLL1037 PROTEIN"/>
    <property type="match status" value="1"/>
</dbReference>
<dbReference type="InterPro" id="IPR011852">
    <property type="entry name" value="TRAP_TAXI"/>
</dbReference>